<reference evidence="2" key="2">
    <citation type="submission" date="2022-01" db="EMBL/GenBank/DDBJ databases">
        <authorList>
            <person name="Yamashiro T."/>
            <person name="Shiraishi A."/>
            <person name="Satake H."/>
            <person name="Nakayama K."/>
        </authorList>
    </citation>
    <scope>NUCLEOTIDE SEQUENCE</scope>
</reference>
<organism evidence="2 3">
    <name type="scientific">Tanacetum coccineum</name>
    <dbReference type="NCBI Taxonomy" id="301880"/>
    <lineage>
        <taxon>Eukaryota</taxon>
        <taxon>Viridiplantae</taxon>
        <taxon>Streptophyta</taxon>
        <taxon>Embryophyta</taxon>
        <taxon>Tracheophyta</taxon>
        <taxon>Spermatophyta</taxon>
        <taxon>Magnoliopsida</taxon>
        <taxon>eudicotyledons</taxon>
        <taxon>Gunneridae</taxon>
        <taxon>Pentapetalae</taxon>
        <taxon>asterids</taxon>
        <taxon>campanulids</taxon>
        <taxon>Asterales</taxon>
        <taxon>Asteraceae</taxon>
        <taxon>Asteroideae</taxon>
        <taxon>Anthemideae</taxon>
        <taxon>Anthemidinae</taxon>
        <taxon>Tanacetum</taxon>
    </lineage>
</organism>
<feature type="compositionally biased region" description="Basic and acidic residues" evidence="1">
    <location>
        <begin position="1"/>
        <end position="11"/>
    </location>
</feature>
<dbReference type="EMBL" id="BQNB010013385">
    <property type="protein sequence ID" value="GJT15302.1"/>
    <property type="molecule type" value="Genomic_DNA"/>
</dbReference>
<comment type="caution">
    <text evidence="2">The sequence shown here is derived from an EMBL/GenBank/DDBJ whole genome shotgun (WGS) entry which is preliminary data.</text>
</comment>
<gene>
    <name evidence="2" type="ORF">Tco_0874008</name>
</gene>
<reference evidence="2" key="1">
    <citation type="journal article" date="2022" name="Int. J. Mol. Sci.">
        <title>Draft Genome of Tanacetum Coccineum: Genomic Comparison of Closely Related Tanacetum-Family Plants.</title>
        <authorList>
            <person name="Yamashiro T."/>
            <person name="Shiraishi A."/>
            <person name="Nakayama K."/>
            <person name="Satake H."/>
        </authorList>
    </citation>
    <scope>NUCLEOTIDE SEQUENCE</scope>
</reference>
<name>A0ABQ5BN91_9ASTR</name>
<feature type="compositionally biased region" description="Polar residues" evidence="1">
    <location>
        <begin position="41"/>
        <end position="56"/>
    </location>
</feature>
<dbReference type="Proteomes" id="UP001151760">
    <property type="component" value="Unassembled WGS sequence"/>
</dbReference>
<sequence length="352" mass="39889">MRTRSQSREQRPPPPEGPPVVHRLSYRIPISGRSYRRANADTRNMAQLPPSTTEGDANSSLMELLSLNSRNCLHLGMHFCERATTSCPVFIAKELDVEELRSRKVCKVPQAKLSLGKLSDIQGTSTRNFVPKIIMGRRDYAPAVLWLARYIVYQEGRMTVVVNKNYEENSGSPTRLVTGWRVCIDYSHVSTMYVGIFHDMLRRRWSLLWTDSRSLGNSFQNCLSRLDHIVQSLANFIGCGGSGGGEEGLSMGELRLQGKGFELGLVKNRRTDEDVSVRTSVDHSTDASHSMIPEVDIIKKTENQAKMTKLSMEWKRLCKIKAKVQKCQSQSQYRRISSQTGAGTEEYYWMQS</sequence>
<feature type="region of interest" description="Disordered" evidence="1">
    <location>
        <begin position="35"/>
        <end position="56"/>
    </location>
</feature>
<feature type="region of interest" description="Disordered" evidence="1">
    <location>
        <begin position="1"/>
        <end position="22"/>
    </location>
</feature>
<protein>
    <submittedName>
        <fullName evidence="2">Uncharacterized protein</fullName>
    </submittedName>
</protein>
<evidence type="ECO:0000313" key="2">
    <source>
        <dbReference type="EMBL" id="GJT15302.1"/>
    </source>
</evidence>
<evidence type="ECO:0000313" key="3">
    <source>
        <dbReference type="Proteomes" id="UP001151760"/>
    </source>
</evidence>
<evidence type="ECO:0000256" key="1">
    <source>
        <dbReference type="SAM" id="MobiDB-lite"/>
    </source>
</evidence>
<accession>A0ABQ5BN91</accession>
<proteinExistence type="predicted"/>
<keyword evidence="3" id="KW-1185">Reference proteome</keyword>